<comment type="caution">
    <text evidence="1">The sequence shown here is derived from an EMBL/GenBank/DDBJ whole genome shotgun (WGS) entry which is preliminary data.</text>
</comment>
<dbReference type="RefSeq" id="WP_123847815.1">
    <property type="nucleotide sequence ID" value="NZ_RPDH01000002.1"/>
</dbReference>
<reference evidence="1 2" key="1">
    <citation type="submission" date="2018-11" db="EMBL/GenBank/DDBJ databases">
        <title>Chitinophaga lutea sp.nov., isolate from arsenic contaminated soil.</title>
        <authorList>
            <person name="Zong Y."/>
        </authorList>
    </citation>
    <scope>NUCLEOTIDE SEQUENCE [LARGE SCALE GENOMIC DNA]</scope>
    <source>
        <strain evidence="1 2">ZY74</strain>
    </source>
</reference>
<dbReference type="EMBL" id="RPDH01000002">
    <property type="protein sequence ID" value="RPE08819.1"/>
    <property type="molecule type" value="Genomic_DNA"/>
</dbReference>
<evidence type="ECO:0000313" key="1">
    <source>
        <dbReference type="EMBL" id="RPE08819.1"/>
    </source>
</evidence>
<keyword evidence="2" id="KW-1185">Reference proteome</keyword>
<accession>A0A3N4PQ22</accession>
<name>A0A3N4PQ22_9BACT</name>
<dbReference type="AlphaFoldDB" id="A0A3N4PQ22"/>
<sequence length="95" mass="11026">MLRNVFHIFLLIGLSLLLMVQPDHQYRMVCPEADGDAAEKTEYRVETSARAARYLAAVAAVTDTQAPVFRDEFHPLPDSWYRPAYYSFLHRFSLF</sequence>
<gene>
    <name evidence="1" type="ORF">EGT74_17475</name>
</gene>
<organism evidence="1 2">
    <name type="scientific">Chitinophaga lutea</name>
    <dbReference type="NCBI Taxonomy" id="2488634"/>
    <lineage>
        <taxon>Bacteria</taxon>
        <taxon>Pseudomonadati</taxon>
        <taxon>Bacteroidota</taxon>
        <taxon>Chitinophagia</taxon>
        <taxon>Chitinophagales</taxon>
        <taxon>Chitinophagaceae</taxon>
        <taxon>Chitinophaga</taxon>
    </lineage>
</organism>
<proteinExistence type="predicted"/>
<dbReference type="Proteomes" id="UP000278351">
    <property type="component" value="Unassembled WGS sequence"/>
</dbReference>
<protein>
    <submittedName>
        <fullName evidence="1">Uncharacterized protein</fullName>
    </submittedName>
</protein>
<evidence type="ECO:0000313" key="2">
    <source>
        <dbReference type="Proteomes" id="UP000278351"/>
    </source>
</evidence>